<keyword evidence="2" id="KW-0732">Signal</keyword>
<dbReference type="Proteomes" id="UP000187074">
    <property type="component" value="Unassembled WGS sequence"/>
</dbReference>
<dbReference type="PROSITE" id="PS51257">
    <property type="entry name" value="PROKAR_LIPOPROTEIN"/>
    <property type="match status" value="1"/>
</dbReference>
<dbReference type="EMBL" id="MRTF01000008">
    <property type="protein sequence ID" value="OME90162.1"/>
    <property type="molecule type" value="Genomic_DNA"/>
</dbReference>
<evidence type="ECO:0000313" key="3">
    <source>
        <dbReference type="EMBL" id="OME90162.1"/>
    </source>
</evidence>
<reference evidence="3 4" key="1">
    <citation type="submission" date="2016-11" db="EMBL/GenBank/DDBJ databases">
        <title>Paenibacillus species isolates.</title>
        <authorList>
            <person name="Beno S.M."/>
        </authorList>
    </citation>
    <scope>NUCLEOTIDE SEQUENCE [LARGE SCALE GENOMIC DNA]</scope>
    <source>
        <strain evidence="3 4">FSL F4-0100</strain>
    </source>
</reference>
<dbReference type="Gene3D" id="3.40.1000.10">
    <property type="entry name" value="Mog1/PsbP, alpha/beta/alpha sandwich"/>
    <property type="match status" value="1"/>
</dbReference>
<comment type="caution">
    <text evidence="3">The sequence shown here is derived from an EMBL/GenBank/DDBJ whole genome shotgun (WGS) entry which is preliminary data.</text>
</comment>
<dbReference type="OrthoDB" id="2467186at2"/>
<sequence length="386" mass="42033">MKRLAKSALFILLLLVMLTACSSGKDAAETSSPPSTPENEAAKNTASDNKEKNEEPNKTQSFKGENFSFSYPSTWKDAELNIPQVIAAFVNPNPQGAFVDNLNVVIEESSATPEEAANAAVQGLTNGDGGPLIQDFKKLNYIDVPKKAAGILESEYTHGETNAQVILTQYFASNGNELYTLSISYSKTAYDNGGKASVQNIMDSFEIVKVSNQVEDANANAGSNVEGLTEKNLFAEIMAYVIPIEIEDGALDEVTYNYFVQHYELFPALTPKAQKKAKAEVDPNITSRHLNKNLSPYLDQMIEVSGYVVDIIEDEVEEGITLAEIHIIDDNDNSIIGFYAHSTGDILQDDYVTMRGVPATFYSFENVSGGTTNSVLIGVSTLEKTE</sequence>
<organism evidence="3 4">
    <name type="scientific">Paenibacillus lautus</name>
    <name type="common">Bacillus lautus</name>
    <dbReference type="NCBI Taxonomy" id="1401"/>
    <lineage>
        <taxon>Bacteria</taxon>
        <taxon>Bacillati</taxon>
        <taxon>Bacillota</taxon>
        <taxon>Bacilli</taxon>
        <taxon>Bacillales</taxon>
        <taxon>Paenibacillaceae</taxon>
        <taxon>Paenibacillus</taxon>
    </lineage>
</organism>
<protein>
    <submittedName>
        <fullName evidence="3">Uncharacterized protein</fullName>
    </submittedName>
</protein>
<dbReference type="InterPro" id="IPR016123">
    <property type="entry name" value="Mog1/PsbP_a/b/a-sand"/>
</dbReference>
<feature type="compositionally biased region" description="Basic and acidic residues" evidence="1">
    <location>
        <begin position="48"/>
        <end position="57"/>
    </location>
</feature>
<evidence type="ECO:0000256" key="1">
    <source>
        <dbReference type="SAM" id="MobiDB-lite"/>
    </source>
</evidence>
<feature type="signal peptide" evidence="2">
    <location>
        <begin position="1"/>
        <end position="27"/>
    </location>
</feature>
<evidence type="ECO:0000313" key="4">
    <source>
        <dbReference type="Proteomes" id="UP000187074"/>
    </source>
</evidence>
<dbReference type="AlphaFoldDB" id="A0A1R1AWY3"/>
<accession>A0A1R1AWY3</accession>
<feature type="region of interest" description="Disordered" evidence="1">
    <location>
        <begin position="25"/>
        <end position="65"/>
    </location>
</feature>
<name>A0A1R1AWY3_PAELA</name>
<feature type="chain" id="PRO_5012458256" evidence="2">
    <location>
        <begin position="28"/>
        <end position="386"/>
    </location>
</feature>
<gene>
    <name evidence="3" type="ORF">BK123_22970</name>
</gene>
<dbReference type="RefSeq" id="WP_076324693.1">
    <property type="nucleotide sequence ID" value="NZ_MRTF01000008.1"/>
</dbReference>
<evidence type="ECO:0000256" key="2">
    <source>
        <dbReference type="SAM" id="SignalP"/>
    </source>
</evidence>
<dbReference type="SUPFAM" id="SSF55724">
    <property type="entry name" value="Mog1p/PsbP-like"/>
    <property type="match status" value="1"/>
</dbReference>
<proteinExistence type="predicted"/>